<dbReference type="InterPro" id="IPR057023">
    <property type="entry name" value="PTP-SAK"/>
</dbReference>
<gene>
    <name evidence="3" type="ORF">GCM10023333_37540</name>
</gene>
<keyword evidence="4" id="KW-1185">Reference proteome</keyword>
<dbReference type="Gene3D" id="3.90.190.10">
    <property type="entry name" value="Protein tyrosine phosphatase superfamily"/>
    <property type="match status" value="1"/>
</dbReference>
<evidence type="ECO:0000313" key="4">
    <source>
        <dbReference type="Proteomes" id="UP001499988"/>
    </source>
</evidence>
<dbReference type="PROSITE" id="PS00383">
    <property type="entry name" value="TYR_PHOSPHATASE_1"/>
    <property type="match status" value="1"/>
</dbReference>
<reference evidence="4" key="1">
    <citation type="journal article" date="2019" name="Int. J. Syst. Evol. Microbiol.">
        <title>The Global Catalogue of Microorganisms (GCM) 10K type strain sequencing project: providing services to taxonomists for standard genome sequencing and annotation.</title>
        <authorList>
            <consortium name="The Broad Institute Genomics Platform"/>
            <consortium name="The Broad Institute Genome Sequencing Center for Infectious Disease"/>
            <person name="Wu L."/>
            <person name="Ma J."/>
        </authorList>
    </citation>
    <scope>NUCLEOTIDE SEQUENCE [LARGE SCALE GENOMIC DNA]</scope>
    <source>
        <strain evidence="4">JCM 18401</strain>
    </source>
</reference>
<dbReference type="RefSeq" id="WP_345337029.1">
    <property type="nucleotide sequence ID" value="NZ_BAABJZ010000103.1"/>
</dbReference>
<evidence type="ECO:0000256" key="1">
    <source>
        <dbReference type="ARBA" id="ARBA00022801"/>
    </source>
</evidence>
<keyword evidence="1" id="KW-0378">Hydrolase</keyword>
<dbReference type="EMBL" id="BAABJZ010000103">
    <property type="protein sequence ID" value="GAA4900198.1"/>
    <property type="molecule type" value="Genomic_DNA"/>
</dbReference>
<dbReference type="Pfam" id="PF22784">
    <property type="entry name" value="PTP-SAK"/>
    <property type="match status" value="1"/>
</dbReference>
<dbReference type="SUPFAM" id="SSF52799">
    <property type="entry name" value="(Phosphotyrosine protein) phosphatases II"/>
    <property type="match status" value="1"/>
</dbReference>
<protein>
    <submittedName>
        <fullName evidence="3">Cyclin-dependent kinase inhibitor 3 family protein</fullName>
    </submittedName>
</protein>
<comment type="caution">
    <text evidence="3">The sequence shown here is derived from an EMBL/GenBank/DDBJ whole genome shotgun (WGS) entry which is preliminary data.</text>
</comment>
<evidence type="ECO:0000313" key="3">
    <source>
        <dbReference type="EMBL" id="GAA4900198.1"/>
    </source>
</evidence>
<name>A0ABP9FE16_9GAMM</name>
<dbReference type="GO" id="GO:0004860">
    <property type="term" value="F:protein kinase inhibitor activity"/>
    <property type="evidence" value="ECO:0007669"/>
    <property type="project" value="UniProtKB-KW"/>
</dbReference>
<proteinExistence type="predicted"/>
<sequence length="158" mass="16540">MSFSPVLTEVGSFKLALHPAPGLEGELAADIQTLKAAGVTAVVTTLTEPEMAEFGVAALGETVKALGLTWFHLPVQDKSLPAEAFDARWPQAQLQLHALLKAGERVSVHCRGGTGRTGLVAAKLVLSAGADWDKTLEAIRTARPGALSAEAQLAYLKS</sequence>
<dbReference type="PROSITE" id="PS50056">
    <property type="entry name" value="TYR_PHOSPHATASE_2"/>
    <property type="match status" value="1"/>
</dbReference>
<feature type="domain" description="Tyrosine specific protein phosphatases" evidence="2">
    <location>
        <begin position="103"/>
        <end position="154"/>
    </location>
</feature>
<dbReference type="InterPro" id="IPR016130">
    <property type="entry name" value="Tyr_Pase_AS"/>
</dbReference>
<dbReference type="InterPro" id="IPR000387">
    <property type="entry name" value="Tyr_Pase_dom"/>
</dbReference>
<evidence type="ECO:0000259" key="2">
    <source>
        <dbReference type="PROSITE" id="PS50056"/>
    </source>
</evidence>
<dbReference type="Proteomes" id="UP001499988">
    <property type="component" value="Unassembled WGS sequence"/>
</dbReference>
<accession>A0ABP9FE16</accession>
<keyword evidence="3" id="KW-0649">Protein kinase inhibitor</keyword>
<organism evidence="3 4">
    <name type="scientific">Ferrimonas pelagia</name>
    <dbReference type="NCBI Taxonomy" id="1177826"/>
    <lineage>
        <taxon>Bacteria</taxon>
        <taxon>Pseudomonadati</taxon>
        <taxon>Pseudomonadota</taxon>
        <taxon>Gammaproteobacteria</taxon>
        <taxon>Alteromonadales</taxon>
        <taxon>Ferrimonadaceae</taxon>
        <taxon>Ferrimonas</taxon>
    </lineage>
</organism>
<dbReference type="InterPro" id="IPR029021">
    <property type="entry name" value="Prot-tyrosine_phosphatase-like"/>
</dbReference>